<dbReference type="InterPro" id="IPR001451">
    <property type="entry name" value="Hexapep"/>
</dbReference>
<keyword evidence="2" id="KW-1185">Reference proteome</keyword>
<comment type="caution">
    <text evidence="1">The sequence shown here is derived from an EMBL/GenBank/DDBJ whole genome shotgun (WGS) entry which is preliminary data.</text>
</comment>
<dbReference type="Pfam" id="PF00132">
    <property type="entry name" value="Hexapep"/>
    <property type="match status" value="1"/>
</dbReference>
<evidence type="ECO:0000313" key="2">
    <source>
        <dbReference type="Proteomes" id="UP000440096"/>
    </source>
</evidence>
<evidence type="ECO:0000313" key="1">
    <source>
        <dbReference type="EMBL" id="MTD56052.1"/>
    </source>
</evidence>
<dbReference type="EMBL" id="WMBA01000029">
    <property type="protein sequence ID" value="MTD56052.1"/>
    <property type="molecule type" value="Genomic_DNA"/>
</dbReference>
<dbReference type="RefSeq" id="WP_154758227.1">
    <property type="nucleotide sequence ID" value="NZ_WMBA01000029.1"/>
</dbReference>
<dbReference type="SUPFAM" id="SSF51161">
    <property type="entry name" value="Trimeric LpxA-like enzymes"/>
    <property type="match status" value="1"/>
</dbReference>
<accession>A0A6N7YVT8</accession>
<dbReference type="Proteomes" id="UP000440096">
    <property type="component" value="Unassembled WGS sequence"/>
</dbReference>
<dbReference type="AlphaFoldDB" id="A0A6N7YVT8"/>
<name>A0A6N7YVT8_9PSEU</name>
<reference evidence="1 2" key="1">
    <citation type="submission" date="2019-11" db="EMBL/GenBank/DDBJ databases">
        <title>Draft genome of Amycolatopsis RM579.</title>
        <authorList>
            <person name="Duangmal K."/>
            <person name="Mingma R."/>
        </authorList>
    </citation>
    <scope>NUCLEOTIDE SEQUENCE [LARGE SCALE GENOMIC DNA]</scope>
    <source>
        <strain evidence="1 2">RM579</strain>
    </source>
</reference>
<dbReference type="PANTHER" id="PTHR13061">
    <property type="entry name" value="DYNACTIN SUBUNIT P25"/>
    <property type="match status" value="1"/>
</dbReference>
<protein>
    <submittedName>
        <fullName evidence="1">Gamma carbonic anhydrase family protein</fullName>
    </submittedName>
</protein>
<dbReference type="OrthoDB" id="9803036at2"/>
<dbReference type="InterPro" id="IPR050484">
    <property type="entry name" value="Transf_Hexapept/Carb_Anhydrase"/>
</dbReference>
<proteinExistence type="predicted"/>
<dbReference type="CDD" id="cd04645">
    <property type="entry name" value="LbH_gamma_CA_like"/>
    <property type="match status" value="1"/>
</dbReference>
<organism evidence="1 2">
    <name type="scientific">Amycolatopsis pithecellobii</name>
    <dbReference type="NCBI Taxonomy" id="664692"/>
    <lineage>
        <taxon>Bacteria</taxon>
        <taxon>Bacillati</taxon>
        <taxon>Actinomycetota</taxon>
        <taxon>Actinomycetes</taxon>
        <taxon>Pseudonocardiales</taxon>
        <taxon>Pseudonocardiaceae</taxon>
        <taxon>Amycolatopsis</taxon>
    </lineage>
</organism>
<dbReference type="InterPro" id="IPR011004">
    <property type="entry name" value="Trimer_LpxA-like_sf"/>
</dbReference>
<sequence>MADLTFTLDGATPELAGDVFVAPTAALIGAVRIGPGASIWFGAVLRADQNRIEIGAGTNIQDNAVLHADPADYPGYPVLLGEDVTVGHGAVLHGCSVGSGALIGSGAIVLDGASIGAGALVAAGALVPAGREIEPGVLAVGSPAKVVRELTEQERAGLVRPPQLYRALAERYLRQGKAAAR</sequence>
<dbReference type="PANTHER" id="PTHR13061:SF29">
    <property type="entry name" value="GAMMA CARBONIC ANHYDRASE-LIKE 1, MITOCHONDRIAL-RELATED"/>
    <property type="match status" value="1"/>
</dbReference>
<dbReference type="Gene3D" id="2.160.10.10">
    <property type="entry name" value="Hexapeptide repeat proteins"/>
    <property type="match status" value="1"/>
</dbReference>
<dbReference type="InterPro" id="IPR047324">
    <property type="entry name" value="LbH_gamma_CA-like"/>
</dbReference>
<gene>
    <name evidence="1" type="ORF">GKO32_19020</name>
</gene>